<reference evidence="6 8" key="1">
    <citation type="submission" date="2019-07" db="EMBL/GenBank/DDBJ databases">
        <title>Whole genome shotgun sequence of Frigoribacterium faeni NBRC 103066.</title>
        <authorList>
            <person name="Hosoyama A."/>
            <person name="Uohara A."/>
            <person name="Ohji S."/>
            <person name="Ichikawa N."/>
        </authorList>
    </citation>
    <scope>NUCLEOTIDE SEQUENCE [LARGE SCALE GENOMIC DNA]</scope>
    <source>
        <strain evidence="6 8">NBRC 103066</strain>
    </source>
</reference>
<dbReference type="RefSeq" id="WP_146856210.1">
    <property type="nucleotide sequence ID" value="NZ_BAAAHR010000005.1"/>
</dbReference>
<dbReference type="InterPro" id="IPR012925">
    <property type="entry name" value="TipAS_dom"/>
</dbReference>
<organism evidence="7 9">
    <name type="scientific">Frigoribacterium faeni</name>
    <dbReference type="NCBI Taxonomy" id="145483"/>
    <lineage>
        <taxon>Bacteria</taxon>
        <taxon>Bacillati</taxon>
        <taxon>Actinomycetota</taxon>
        <taxon>Actinomycetes</taxon>
        <taxon>Micrococcales</taxon>
        <taxon>Microbacteriaceae</taxon>
        <taxon>Frigoribacterium</taxon>
    </lineage>
</organism>
<sequence length="267" mass="29394">MKSEDARIGELVGAVSKATGLTVRTLHHWDAEGIASASGRTAAGYRVYLPLDVDRVRRVQRYRQLGMTLDDVRALLDGDSDGRRRRLELHRASVISRADELREAAAGLDRLLVADEHGPLVDANERAHALGSGWDPSRTAEARALWGDSPQWEEWAERSADRTAEDWHAVTLAVTEATGAAAEAMRAGVDPRSPAGVQAAERHRSAMSGYFTCSPSMHVLITRRFTDEPGFVEYHEGIQQGLGAWLRLAAEEAARQHGVEPDEARWE</sequence>
<evidence type="ECO:0000256" key="3">
    <source>
        <dbReference type="ARBA" id="ARBA00023125"/>
    </source>
</evidence>
<dbReference type="PANTHER" id="PTHR30204:SF69">
    <property type="entry name" value="MERR-FAMILY TRANSCRIPTIONAL REGULATOR"/>
    <property type="match status" value="1"/>
</dbReference>
<gene>
    <name evidence="7" type="ORF">FB463_000214</name>
    <name evidence="6" type="ORF">FFA01_22740</name>
</gene>
<dbReference type="AlphaFoldDB" id="A0A7W3JFR6"/>
<accession>A0A7W3JFR6</accession>
<feature type="domain" description="HTH merR-type" evidence="5">
    <location>
        <begin position="12"/>
        <end position="78"/>
    </location>
</feature>
<proteinExistence type="predicted"/>
<evidence type="ECO:0000313" key="8">
    <source>
        <dbReference type="Proteomes" id="UP000321154"/>
    </source>
</evidence>
<dbReference type="Pfam" id="PF13411">
    <property type="entry name" value="MerR_1"/>
    <property type="match status" value="1"/>
</dbReference>
<evidence type="ECO:0000256" key="2">
    <source>
        <dbReference type="ARBA" id="ARBA00023015"/>
    </source>
</evidence>
<dbReference type="InterPro" id="IPR009061">
    <property type="entry name" value="DNA-bd_dom_put_sf"/>
</dbReference>
<comment type="caution">
    <text evidence="7">The sequence shown here is derived from an EMBL/GenBank/DDBJ whole genome shotgun (WGS) entry which is preliminary data.</text>
</comment>
<dbReference type="GO" id="GO:0003700">
    <property type="term" value="F:DNA-binding transcription factor activity"/>
    <property type="evidence" value="ECO:0007669"/>
    <property type="project" value="InterPro"/>
</dbReference>
<dbReference type="InterPro" id="IPR036244">
    <property type="entry name" value="TipA-like_antibiotic-bd"/>
</dbReference>
<dbReference type="PROSITE" id="PS50937">
    <property type="entry name" value="HTH_MERR_2"/>
    <property type="match status" value="1"/>
</dbReference>
<evidence type="ECO:0000313" key="6">
    <source>
        <dbReference type="EMBL" id="GEK83965.1"/>
    </source>
</evidence>
<keyword evidence="2" id="KW-0805">Transcription regulation</keyword>
<dbReference type="EMBL" id="JACGWW010000001">
    <property type="protein sequence ID" value="MBA8811990.1"/>
    <property type="molecule type" value="Genomic_DNA"/>
</dbReference>
<keyword evidence="4" id="KW-0804">Transcription</keyword>
<dbReference type="Gene3D" id="1.10.1660.10">
    <property type="match status" value="1"/>
</dbReference>
<evidence type="ECO:0000313" key="7">
    <source>
        <dbReference type="EMBL" id="MBA8811990.1"/>
    </source>
</evidence>
<dbReference type="InterPro" id="IPR047057">
    <property type="entry name" value="MerR_fam"/>
</dbReference>
<dbReference type="PANTHER" id="PTHR30204">
    <property type="entry name" value="REDOX-CYCLING DRUG-SENSING TRANSCRIPTIONAL ACTIVATOR SOXR"/>
    <property type="match status" value="1"/>
</dbReference>
<dbReference type="Pfam" id="PF07739">
    <property type="entry name" value="TipAS"/>
    <property type="match status" value="1"/>
</dbReference>
<evidence type="ECO:0000256" key="1">
    <source>
        <dbReference type="ARBA" id="ARBA00022491"/>
    </source>
</evidence>
<dbReference type="SUPFAM" id="SSF89082">
    <property type="entry name" value="Antibiotic binding domain of TipA-like multidrug resistance regulators"/>
    <property type="match status" value="1"/>
</dbReference>
<dbReference type="EMBL" id="BJUV01000024">
    <property type="protein sequence ID" value="GEK83965.1"/>
    <property type="molecule type" value="Genomic_DNA"/>
</dbReference>
<name>A0A7W3JFR6_9MICO</name>
<keyword evidence="8" id="KW-1185">Reference proteome</keyword>
<dbReference type="SMART" id="SM00422">
    <property type="entry name" value="HTH_MERR"/>
    <property type="match status" value="1"/>
</dbReference>
<dbReference type="Proteomes" id="UP000321154">
    <property type="component" value="Unassembled WGS sequence"/>
</dbReference>
<keyword evidence="1" id="KW-0678">Repressor</keyword>
<keyword evidence="3 7" id="KW-0238">DNA-binding</keyword>
<evidence type="ECO:0000313" key="9">
    <source>
        <dbReference type="Proteomes" id="UP000522688"/>
    </source>
</evidence>
<dbReference type="GO" id="GO:0003677">
    <property type="term" value="F:DNA binding"/>
    <property type="evidence" value="ECO:0007669"/>
    <property type="project" value="UniProtKB-KW"/>
</dbReference>
<reference evidence="7 9" key="2">
    <citation type="submission" date="2020-07" db="EMBL/GenBank/DDBJ databases">
        <title>Sequencing the genomes of 1000 actinobacteria strains.</title>
        <authorList>
            <person name="Klenk H.-P."/>
        </authorList>
    </citation>
    <scope>NUCLEOTIDE SEQUENCE [LARGE SCALE GENOMIC DNA]</scope>
    <source>
        <strain evidence="7 9">DSM 10309</strain>
    </source>
</reference>
<evidence type="ECO:0000259" key="5">
    <source>
        <dbReference type="PROSITE" id="PS50937"/>
    </source>
</evidence>
<protein>
    <submittedName>
        <fullName evidence="7">DNA-binding transcriptional MerR regulator</fullName>
    </submittedName>
    <submittedName>
        <fullName evidence="6">MerR family transcriptional regulator</fullName>
    </submittedName>
</protein>
<evidence type="ECO:0000256" key="4">
    <source>
        <dbReference type="ARBA" id="ARBA00023163"/>
    </source>
</evidence>
<dbReference type="Proteomes" id="UP000522688">
    <property type="component" value="Unassembled WGS sequence"/>
</dbReference>
<dbReference type="Gene3D" id="1.10.490.50">
    <property type="entry name" value="Antibiotic binding domain of TipA-like multidrug resistance regulators"/>
    <property type="match status" value="1"/>
</dbReference>
<dbReference type="InterPro" id="IPR000551">
    <property type="entry name" value="MerR-type_HTH_dom"/>
</dbReference>
<dbReference type="OrthoDB" id="9809391at2"/>
<dbReference type="SUPFAM" id="SSF46955">
    <property type="entry name" value="Putative DNA-binding domain"/>
    <property type="match status" value="1"/>
</dbReference>